<dbReference type="WBParaSite" id="TCNE_0001132801-mRNA-1">
    <property type="protein sequence ID" value="TCNE_0001132801-mRNA-1"/>
    <property type="gene ID" value="TCNE_0001132801"/>
</dbReference>
<dbReference type="Proteomes" id="UP000050794">
    <property type="component" value="Unassembled WGS sequence"/>
</dbReference>
<evidence type="ECO:0000256" key="1">
    <source>
        <dbReference type="SAM" id="MobiDB-lite"/>
    </source>
</evidence>
<proteinExistence type="predicted"/>
<name>A0A183US58_TOXCA</name>
<dbReference type="EMBL" id="UYWY01020821">
    <property type="protein sequence ID" value="VDM42649.1"/>
    <property type="molecule type" value="Genomic_DNA"/>
</dbReference>
<protein>
    <submittedName>
        <fullName evidence="4">Transposase</fullName>
    </submittedName>
</protein>
<reference evidence="4" key="1">
    <citation type="submission" date="2016-06" db="UniProtKB">
        <authorList>
            <consortium name="WormBaseParasite"/>
        </authorList>
    </citation>
    <scope>IDENTIFICATION</scope>
</reference>
<evidence type="ECO:0000313" key="4">
    <source>
        <dbReference type="WBParaSite" id="TCNE_0001132801-mRNA-1"/>
    </source>
</evidence>
<keyword evidence="3" id="KW-1185">Reference proteome</keyword>
<accession>A0A183US58</accession>
<evidence type="ECO:0000313" key="2">
    <source>
        <dbReference type="EMBL" id="VDM42649.1"/>
    </source>
</evidence>
<evidence type="ECO:0000313" key="3">
    <source>
        <dbReference type="Proteomes" id="UP000050794"/>
    </source>
</evidence>
<organism evidence="3 4">
    <name type="scientific">Toxocara canis</name>
    <name type="common">Canine roundworm</name>
    <dbReference type="NCBI Taxonomy" id="6265"/>
    <lineage>
        <taxon>Eukaryota</taxon>
        <taxon>Metazoa</taxon>
        <taxon>Ecdysozoa</taxon>
        <taxon>Nematoda</taxon>
        <taxon>Chromadorea</taxon>
        <taxon>Rhabditida</taxon>
        <taxon>Spirurina</taxon>
        <taxon>Ascaridomorpha</taxon>
        <taxon>Ascaridoidea</taxon>
        <taxon>Toxocaridae</taxon>
        <taxon>Toxocara</taxon>
    </lineage>
</organism>
<dbReference type="AlphaFoldDB" id="A0A183US58"/>
<reference evidence="2 3" key="2">
    <citation type="submission" date="2018-11" db="EMBL/GenBank/DDBJ databases">
        <authorList>
            <consortium name="Pathogen Informatics"/>
        </authorList>
    </citation>
    <scope>NUCLEOTIDE SEQUENCE [LARGE SCALE GENOMIC DNA]</scope>
</reference>
<gene>
    <name evidence="2" type="ORF">TCNE_LOCUS11328</name>
</gene>
<feature type="region of interest" description="Disordered" evidence="1">
    <location>
        <begin position="1"/>
        <end position="23"/>
    </location>
</feature>
<sequence length="85" mass="9409">MALRLRRVGLEPTPPETGAQNQRLRPLGHLAEKLVGTRNFKSIGAAFDESGIRTHASEETAALNQRLRPHGHLAESIAYKEAKNR</sequence>